<organism evidence="3 4">
    <name type="scientific">Cylindrobasidium torrendii FP15055 ss-10</name>
    <dbReference type="NCBI Taxonomy" id="1314674"/>
    <lineage>
        <taxon>Eukaryota</taxon>
        <taxon>Fungi</taxon>
        <taxon>Dikarya</taxon>
        <taxon>Basidiomycota</taxon>
        <taxon>Agaricomycotina</taxon>
        <taxon>Agaricomycetes</taxon>
        <taxon>Agaricomycetidae</taxon>
        <taxon>Agaricales</taxon>
        <taxon>Marasmiineae</taxon>
        <taxon>Physalacriaceae</taxon>
        <taxon>Cylindrobasidium</taxon>
    </lineage>
</organism>
<feature type="signal peptide" evidence="2">
    <location>
        <begin position="1"/>
        <end position="19"/>
    </location>
</feature>
<evidence type="ECO:0000256" key="1">
    <source>
        <dbReference type="SAM" id="MobiDB-lite"/>
    </source>
</evidence>
<proteinExistence type="predicted"/>
<evidence type="ECO:0000256" key="2">
    <source>
        <dbReference type="SAM" id="SignalP"/>
    </source>
</evidence>
<dbReference type="AlphaFoldDB" id="A0A0D7B717"/>
<evidence type="ECO:0000313" key="4">
    <source>
        <dbReference type="Proteomes" id="UP000054007"/>
    </source>
</evidence>
<feature type="compositionally biased region" description="Polar residues" evidence="1">
    <location>
        <begin position="606"/>
        <end position="615"/>
    </location>
</feature>
<dbReference type="EMBL" id="KN880559">
    <property type="protein sequence ID" value="KIY66277.1"/>
    <property type="molecule type" value="Genomic_DNA"/>
</dbReference>
<sequence>MIFLTRLLLLEQFLLSSSSSDTMETRRLWLCWQLHSCLLSDDLFKHERALEDAKAICDVENSILDAAIADVLSRVLSSLPSGHLFIVIDDANKGTDPSQTFLALKPPQHVPMLKQILREWRRHTKDLNVTYIVSGVRIELDEFSPKDPVSADFSWFSGTGSFDDLAKQEDYVRQFLPADFADSIDGANFVRRVARFFRGRHTNTAHLMADIVRHGLQNPHGVLTANICRMARLESKMLDGFELPSRYESVIQGYPPYNGVSYKPFVVSTMHDALLIYLAIGDRPLRFYGPQRSLVSLVSAGVGYFVDDDLQEVAIEPAYMLSISSYFQKLNFDMLDPAMFIERARAPHKTARPALALVALTLARVLTAPTRVVFSRRFTFLGSPASWANKRARIICPSTSASWAPYTFEPGKSIIHSADNRKDIGRWFKAGRNVPFCLYKPTTAAPVLLFAVSFEGSKSIWVALSVLLADYSSRIEVLDALRTTLPDDVLKTFTSSSKTSGAVADKKNFLFQLPNRRKKDLGDYSILRVVVPLGARKASHTGYEDYIRGRIDFPAAVMYPQRDHVLADCTARVDDVIARVIDEIPLLEEPGNSSTSSELAEDDSNDQGTPSTTSVPLEDASPVSDQGSLWRRVEESRIWTYANHPVRKAPNSWRTLSVSEVVLPGPVVPPRKRRKVTEDLWVQS</sequence>
<evidence type="ECO:0000313" key="3">
    <source>
        <dbReference type="EMBL" id="KIY66277.1"/>
    </source>
</evidence>
<feature type="chain" id="PRO_5002317136" description="AAA-ATPase-like domain-containing protein" evidence="2">
    <location>
        <begin position="20"/>
        <end position="684"/>
    </location>
</feature>
<dbReference type="OrthoDB" id="2393824at2759"/>
<dbReference type="Proteomes" id="UP000054007">
    <property type="component" value="Unassembled WGS sequence"/>
</dbReference>
<accession>A0A0D7B717</accession>
<keyword evidence="2" id="KW-0732">Signal</keyword>
<protein>
    <recommendedName>
        <fullName evidence="5">AAA-ATPase-like domain-containing protein</fullName>
    </recommendedName>
</protein>
<name>A0A0D7B717_9AGAR</name>
<reference evidence="3 4" key="1">
    <citation type="journal article" date="2015" name="Fungal Genet. Biol.">
        <title>Evolution of novel wood decay mechanisms in Agaricales revealed by the genome sequences of Fistulina hepatica and Cylindrobasidium torrendii.</title>
        <authorList>
            <person name="Floudas D."/>
            <person name="Held B.W."/>
            <person name="Riley R."/>
            <person name="Nagy L.G."/>
            <person name="Koehler G."/>
            <person name="Ransdell A.S."/>
            <person name="Younus H."/>
            <person name="Chow J."/>
            <person name="Chiniquy J."/>
            <person name="Lipzen A."/>
            <person name="Tritt A."/>
            <person name="Sun H."/>
            <person name="Haridas S."/>
            <person name="LaButti K."/>
            <person name="Ohm R.A."/>
            <person name="Kues U."/>
            <person name="Blanchette R.A."/>
            <person name="Grigoriev I.V."/>
            <person name="Minto R.E."/>
            <person name="Hibbett D.S."/>
        </authorList>
    </citation>
    <scope>NUCLEOTIDE SEQUENCE [LARGE SCALE GENOMIC DNA]</scope>
    <source>
        <strain evidence="3 4">FP15055 ss-10</strain>
    </source>
</reference>
<gene>
    <name evidence="3" type="ORF">CYLTODRAFT_423558</name>
</gene>
<feature type="region of interest" description="Disordered" evidence="1">
    <location>
        <begin position="588"/>
        <end position="627"/>
    </location>
</feature>
<evidence type="ECO:0008006" key="5">
    <source>
        <dbReference type="Google" id="ProtNLM"/>
    </source>
</evidence>
<keyword evidence="4" id="KW-1185">Reference proteome</keyword>